<dbReference type="CDD" id="cd04301">
    <property type="entry name" value="NAT_SF"/>
    <property type="match status" value="1"/>
</dbReference>
<dbReference type="InterPro" id="IPR016181">
    <property type="entry name" value="Acyl_CoA_acyltransferase"/>
</dbReference>
<dbReference type="AlphaFoldDB" id="A0A0I9UKP5"/>
<comment type="caution">
    <text evidence="1">The sequence shown here is derived from an EMBL/GenBank/DDBJ whole genome shotgun (WGS) entry which is preliminary data.</text>
</comment>
<dbReference type="PATRIC" id="fig|817.53.peg.3964"/>
<dbReference type="EMBL" id="JMZZ02000223">
    <property type="protein sequence ID" value="KFX73169.1"/>
    <property type="molecule type" value="Genomic_DNA"/>
</dbReference>
<proteinExistence type="predicted"/>
<name>A0A0I9UKP5_BACFG</name>
<protein>
    <submittedName>
        <fullName evidence="1">GNAT family acetyltransferase</fullName>
    </submittedName>
</protein>
<keyword evidence="1" id="KW-0808">Transferase</keyword>
<gene>
    <name evidence="1" type="ORF">EE52_0219200</name>
</gene>
<dbReference type="GO" id="GO:0016747">
    <property type="term" value="F:acyltransferase activity, transferring groups other than amino-acyl groups"/>
    <property type="evidence" value="ECO:0007669"/>
    <property type="project" value="InterPro"/>
</dbReference>
<dbReference type="SUPFAM" id="SSF55729">
    <property type="entry name" value="Acyl-CoA N-acyltransferases (Nat)"/>
    <property type="match status" value="1"/>
</dbReference>
<dbReference type="Pfam" id="PF13673">
    <property type="entry name" value="Acetyltransf_10"/>
    <property type="match status" value="1"/>
</dbReference>
<organism evidence="1">
    <name type="scientific">Bacteroides fragilis</name>
    <dbReference type="NCBI Taxonomy" id="817"/>
    <lineage>
        <taxon>Bacteria</taxon>
        <taxon>Pseudomonadati</taxon>
        <taxon>Bacteroidota</taxon>
        <taxon>Bacteroidia</taxon>
        <taxon>Bacteroidales</taxon>
        <taxon>Bacteroidaceae</taxon>
        <taxon>Bacteroides</taxon>
    </lineage>
</organism>
<sequence length="155" mass="18112">MKLAELIIIREYLPADKDAVMNLIRLNIPDFFAAEEESDLSKYLEKEIEFYYVLLVDGQIVGCGGINFAENRTIGKISWDIIHPAFQGKKLGTKLLKHRISVLKTIDSVQKITVRTSQLTYRFYEKHGFVLNEIKKDYWSEGFDMYSMEFKGRFK</sequence>
<dbReference type="RefSeq" id="WP_005812481.1">
    <property type="nucleotide sequence ID" value="NZ_CAEUHN010000001.1"/>
</dbReference>
<accession>A0A0I9UKP5</accession>
<dbReference type="InterPro" id="IPR000182">
    <property type="entry name" value="GNAT_dom"/>
</dbReference>
<dbReference type="PROSITE" id="PS51186">
    <property type="entry name" value="GNAT"/>
    <property type="match status" value="1"/>
</dbReference>
<dbReference type="Gene3D" id="3.40.630.30">
    <property type="match status" value="1"/>
</dbReference>
<reference evidence="1" key="2">
    <citation type="submission" date="2014-07" db="EMBL/GenBank/DDBJ databases">
        <title>Genetics and epidemiology of antimicrobial resistance in B. fragilis group.</title>
        <authorList>
            <person name="Sydenham T.V."/>
            <person name="Hasman H."/>
            <person name="Kemp M."/>
            <person name="Justesen U.S."/>
        </authorList>
    </citation>
    <scope>NUCLEOTIDE SEQUENCE [LARGE SCALE GENOMIC DNA]</scope>
    <source>
        <strain evidence="1">DCMOUH0018B</strain>
    </source>
</reference>
<evidence type="ECO:0000313" key="1">
    <source>
        <dbReference type="EMBL" id="KFX73169.1"/>
    </source>
</evidence>
<reference evidence="1" key="1">
    <citation type="book" date="2014" name="THE 24TH EUROPEAN CONGRESS OF CLINICAL MICROBIOLOGY AND INFECTIOUS DISEASES" publisher="ECCMID 2014" city="Barcelona, Spain">
        <title>Identification of resistance genes in three multidrug-resistant Bacteroides fragilis isolates by whole genome sequencing.</title>
        <editorList>
            <person name="Unknown"/>
            <person name="A."/>
        </editorList>
        <authorList>
            <person name="Sydenham T.V."/>
            <person name="Hasman H."/>
            <person name="Wang M."/>
            <person name="Soki J."/>
            <person name="Nagy E."/>
            <person name="Justesen U.S."/>
        </authorList>
    </citation>
    <scope>NUCLEOTIDE SEQUENCE</scope>
    <source>
        <strain evidence="1">DCMOUH0018B</strain>
    </source>
</reference>